<evidence type="ECO:0000313" key="2">
    <source>
        <dbReference type="Proteomes" id="UP000224460"/>
    </source>
</evidence>
<keyword evidence="2" id="KW-1185">Reference proteome</keyword>
<protein>
    <submittedName>
        <fullName evidence="1">Uncharacterized protein</fullName>
    </submittedName>
</protein>
<dbReference type="Proteomes" id="UP000224460">
    <property type="component" value="Unassembled WGS sequence"/>
</dbReference>
<dbReference type="EMBL" id="PEDL01000047">
    <property type="protein sequence ID" value="PHV69187.1"/>
    <property type="molecule type" value="Genomic_DNA"/>
</dbReference>
<accession>A0AC61D9B6</accession>
<sequence length="302" mass="34625">MNVLSLFDGMSCGREAFIDARIKVHKYYASEIKEDAIKVTQHNHPDTIQLGSVTEINGNSLGNIDILIGGSPCQNLSVAMCKEHRKGLDGDKSSLFYEYYRILKEAKPKYFLLENVGGMDKKDRDVITQLLGVEPININSKLVSAQLRNRLYWTNIPSVTRPKNENVKLNDILIDGWSDREKSRCLLESDSRPLTTPLKMFHRYYSTGFTTLIFRSQEHYVECVKHYNRHFKGMSAKEIDYIKDNVDCRVYNGTRYLYQEELEKLQTIPVGYTSILDRNSAAGLLGDGWTMKVISHILRGIK</sequence>
<gene>
    <name evidence="1" type="ORF">CS063_17195</name>
</gene>
<organism evidence="1 2">
    <name type="scientific">Sporanaerobium hydrogeniformans</name>
    <dbReference type="NCBI Taxonomy" id="3072179"/>
    <lineage>
        <taxon>Bacteria</taxon>
        <taxon>Bacillati</taxon>
        <taxon>Bacillota</taxon>
        <taxon>Clostridia</taxon>
        <taxon>Lachnospirales</taxon>
        <taxon>Lachnospiraceae</taxon>
        <taxon>Sporanaerobium</taxon>
    </lineage>
</organism>
<reference evidence="1" key="1">
    <citation type="submission" date="2017-10" db="EMBL/GenBank/DDBJ databases">
        <title>Genome sequence of cellulolytic Lachnospiraceae bacterium XHS1971 isolated from hotspring sediment.</title>
        <authorList>
            <person name="Vasudevan G."/>
            <person name="Joshi A.J."/>
            <person name="Hivarkar S."/>
            <person name="Lanjekar V.B."/>
            <person name="Dhakephalkar P.K."/>
            <person name="Dagar S."/>
        </authorList>
    </citation>
    <scope>NUCLEOTIDE SEQUENCE</scope>
    <source>
        <strain evidence="1">XHS1971</strain>
    </source>
</reference>
<comment type="caution">
    <text evidence="1">The sequence shown here is derived from an EMBL/GenBank/DDBJ whole genome shotgun (WGS) entry which is preliminary data.</text>
</comment>
<evidence type="ECO:0000313" key="1">
    <source>
        <dbReference type="EMBL" id="PHV69187.1"/>
    </source>
</evidence>
<name>A0AC61D9B6_9FIRM</name>
<proteinExistence type="predicted"/>